<organism evidence="1 2">
    <name type="scientific">Paraburkholderia atlantica</name>
    <dbReference type="NCBI Taxonomy" id="2654982"/>
    <lineage>
        <taxon>Bacteria</taxon>
        <taxon>Pseudomonadati</taxon>
        <taxon>Pseudomonadota</taxon>
        <taxon>Betaproteobacteria</taxon>
        <taxon>Burkholderiales</taxon>
        <taxon>Burkholderiaceae</taxon>
        <taxon>Paraburkholderia</taxon>
    </lineage>
</organism>
<sequence>MNDEFGKNGLEAIALNSETLLRIMQIVRERGELEGRREAYLDICAGVDKALAEAQEKLTRSSEQQIVRGLRGERKINSARTCGIPGIFPMADSRAGGGKG</sequence>
<evidence type="ECO:0000313" key="1">
    <source>
        <dbReference type="EMBL" id="MBB5429707.1"/>
    </source>
</evidence>
<dbReference type="RefSeq" id="WP_018437026.1">
    <property type="nucleotide sequence ID" value="NZ_JACHDD010000045.1"/>
</dbReference>
<name>A0A6I1Q8P1_PARAM</name>
<reference evidence="1 2" key="1">
    <citation type="submission" date="2020-08" db="EMBL/GenBank/DDBJ databases">
        <title>Genomic Encyclopedia of Type Strains, Phase IV (KMG-V): Genome sequencing to study the core and pangenomes of soil and plant-associated prokaryotes.</title>
        <authorList>
            <person name="Whitman W."/>
        </authorList>
    </citation>
    <scope>NUCLEOTIDE SEQUENCE [LARGE SCALE GENOMIC DNA]</scope>
    <source>
        <strain evidence="1 2">JPY158</strain>
    </source>
</reference>
<dbReference type="AlphaFoldDB" id="A0A6I1Q8P1"/>
<keyword evidence="2" id="KW-1185">Reference proteome</keyword>
<evidence type="ECO:0000313" key="2">
    <source>
        <dbReference type="Proteomes" id="UP000592780"/>
    </source>
</evidence>
<protein>
    <submittedName>
        <fullName evidence="1">Uncharacterized protein</fullName>
    </submittedName>
</protein>
<dbReference type="EMBL" id="JACHDD010000045">
    <property type="protein sequence ID" value="MBB5429707.1"/>
    <property type="molecule type" value="Genomic_DNA"/>
</dbReference>
<dbReference type="Proteomes" id="UP000592780">
    <property type="component" value="Unassembled WGS sequence"/>
</dbReference>
<proteinExistence type="predicted"/>
<accession>A0A6I1Q8P1</accession>
<comment type="caution">
    <text evidence="1">The sequence shown here is derived from an EMBL/GenBank/DDBJ whole genome shotgun (WGS) entry which is preliminary data.</text>
</comment>
<gene>
    <name evidence="1" type="ORF">HDG40_007905</name>
</gene>